<reference evidence="3 4" key="1">
    <citation type="submission" date="2022-08" db="EMBL/GenBank/DDBJ databases">
        <title>Proteogenomics of the novel Dehalobacterium formicoaceticum strain EZ94 highlights a key role of methyltransferases during anaerobic dichloromethane degradation.</title>
        <authorList>
            <person name="Wasmund K."/>
        </authorList>
    </citation>
    <scope>NUCLEOTIDE SEQUENCE [LARGE SCALE GENOMIC DNA]</scope>
    <source>
        <strain evidence="3 4">EZ94</strain>
    </source>
</reference>
<dbReference type="RefSeq" id="WP_257913349.1">
    <property type="nucleotide sequence ID" value="NZ_JANPWE010000004.1"/>
</dbReference>
<gene>
    <name evidence="3" type="ORF">NVS47_10305</name>
</gene>
<proteinExistence type="predicted"/>
<name>A0ABT1Y4U2_9FIRM</name>
<sequence length="325" mass="35285">MNNQLSEILGLIRSHDSILITAHVLPDGDSIGSLTGFGLALEAAGKKVEMVMQDPVPAMYRFLRGTEKISLPHQLGSIPKLVIFLDCTDRSRAGVDWSEPYLQDVPSINIDHHVSNSFFASYNLVDPQAAATAEIVYTLVRELSIAISADIASALYTGIVMDTGSFQYESTTPHTLKTAAALLEQGVQLSCIKEHLYEQKSLKNYHLLAEAIGNISFAADGKIAWTYLDQAVMKRLQAKAEDCEGIVSYPISLANVKIGLFFRELTNGEVKVGLRCRTGFDVNKIAHSFGGGGHQLAAGCTVEGPLQSAILRVITVTNEMMEARS</sequence>
<dbReference type="InterPro" id="IPR001667">
    <property type="entry name" value="DDH_dom"/>
</dbReference>
<comment type="caution">
    <text evidence="3">The sequence shown here is derived from an EMBL/GenBank/DDBJ whole genome shotgun (WGS) entry which is preliminary data.</text>
</comment>
<evidence type="ECO:0000259" key="2">
    <source>
        <dbReference type="Pfam" id="PF02272"/>
    </source>
</evidence>
<dbReference type="InterPro" id="IPR051319">
    <property type="entry name" value="Oligoribo/pAp-PDE_c-di-AMP_PDE"/>
</dbReference>
<dbReference type="Pfam" id="PF02272">
    <property type="entry name" value="DHHA1"/>
    <property type="match status" value="1"/>
</dbReference>
<evidence type="ECO:0000259" key="1">
    <source>
        <dbReference type="Pfam" id="PF01368"/>
    </source>
</evidence>
<evidence type="ECO:0000313" key="4">
    <source>
        <dbReference type="Proteomes" id="UP001524944"/>
    </source>
</evidence>
<dbReference type="Gene3D" id="3.10.310.30">
    <property type="match status" value="1"/>
</dbReference>
<dbReference type="PANTHER" id="PTHR47618:SF1">
    <property type="entry name" value="BIFUNCTIONAL OLIGORIBONUCLEASE AND PAP PHOSPHATASE NRNA"/>
    <property type="match status" value="1"/>
</dbReference>
<protein>
    <submittedName>
        <fullName evidence="3">Bifunctional oligoribonuclease/PAP phosphatase NrnA</fullName>
    </submittedName>
</protein>
<dbReference type="SUPFAM" id="SSF64182">
    <property type="entry name" value="DHH phosphoesterases"/>
    <property type="match status" value="1"/>
</dbReference>
<dbReference type="Proteomes" id="UP001524944">
    <property type="component" value="Unassembled WGS sequence"/>
</dbReference>
<dbReference type="InterPro" id="IPR003156">
    <property type="entry name" value="DHHA1_dom"/>
</dbReference>
<dbReference type="InterPro" id="IPR038763">
    <property type="entry name" value="DHH_sf"/>
</dbReference>
<evidence type="ECO:0000313" key="3">
    <source>
        <dbReference type="EMBL" id="MCR6545897.1"/>
    </source>
</evidence>
<dbReference type="EMBL" id="JANPWE010000004">
    <property type="protein sequence ID" value="MCR6545897.1"/>
    <property type="molecule type" value="Genomic_DNA"/>
</dbReference>
<keyword evidence="4" id="KW-1185">Reference proteome</keyword>
<feature type="domain" description="DHHA1" evidence="2">
    <location>
        <begin position="235"/>
        <end position="304"/>
    </location>
</feature>
<dbReference type="PANTHER" id="PTHR47618">
    <property type="entry name" value="BIFUNCTIONAL OLIGORIBONUCLEASE AND PAP PHOSPHATASE NRNA"/>
    <property type="match status" value="1"/>
</dbReference>
<feature type="domain" description="DDH" evidence="1">
    <location>
        <begin position="17"/>
        <end position="159"/>
    </location>
</feature>
<accession>A0ABT1Y4U2</accession>
<dbReference type="Pfam" id="PF01368">
    <property type="entry name" value="DHH"/>
    <property type="match status" value="1"/>
</dbReference>
<dbReference type="Gene3D" id="3.90.1640.10">
    <property type="entry name" value="inorganic pyrophosphatase (n-terminal core)"/>
    <property type="match status" value="1"/>
</dbReference>
<organism evidence="3 4">
    <name type="scientific">Dehalobacterium formicoaceticum</name>
    <dbReference type="NCBI Taxonomy" id="51515"/>
    <lineage>
        <taxon>Bacteria</taxon>
        <taxon>Bacillati</taxon>
        <taxon>Bacillota</taxon>
        <taxon>Clostridia</taxon>
        <taxon>Eubacteriales</taxon>
        <taxon>Peptococcaceae</taxon>
        <taxon>Dehalobacterium</taxon>
    </lineage>
</organism>